<sequence>MAVPTAAIAIGSVSGALVGVGLFIMLCKICRYFLCRQESQDSPYARLVSEKKEADNLPQIIVDNGAAFTKPKTSLKPIPFTVPPSTPPIPRRGGEAYAPQARDEYSPSSSEQSSPMSIKKASVEIPGSRTDKAFHSHVSKDAFIYRGAYALGSIDPSLYKAIDEEDNTLYPEDHRGRIWFAVEYERESEKLRVTLMKARNLPSRVSGNNNGCDPFVRIYLMPDERRYMQSKSKRKTCNPNFEESYVFQVSYKTIQDRTLKLTVFDVDRSKRHRSVGHALYPLKEHDCESNEQVVIWRDLEREVTGSATNQGELHIALTYNDNLERLTVGIFEGKNLRLLDGCSSVDCYVKVSLLLQNKMVKTKKTEVLKRTDCPAFNESFSFKVSPSQEDTTSFSIHAMQHVLGHKDKVIGRVVLGPYMFARGKELEHWNTMIANKREQISMWHVLT</sequence>
<feature type="region of interest" description="Disordered" evidence="2">
    <location>
        <begin position="77"/>
        <end position="122"/>
    </location>
</feature>
<protein>
    <submittedName>
        <fullName evidence="6">Synaptotagmin-15 isoform X1</fullName>
    </submittedName>
</protein>
<dbReference type="STRING" id="7574.A0A1S3IQJ0"/>
<dbReference type="Proteomes" id="UP000085678">
    <property type="component" value="Unplaced"/>
</dbReference>
<dbReference type="OMA" id="DWIHLTN"/>
<keyword evidence="1" id="KW-0677">Repeat</keyword>
<evidence type="ECO:0000256" key="3">
    <source>
        <dbReference type="SAM" id="Phobius"/>
    </source>
</evidence>
<keyword evidence="3" id="KW-1133">Transmembrane helix</keyword>
<dbReference type="KEGG" id="lak:106165965"/>
<accession>A0A1S3IQJ0</accession>
<evidence type="ECO:0000313" key="5">
    <source>
        <dbReference type="Proteomes" id="UP000085678"/>
    </source>
</evidence>
<dbReference type="SUPFAM" id="SSF49562">
    <property type="entry name" value="C2 domain (Calcium/lipid-binding domain, CaLB)"/>
    <property type="match status" value="2"/>
</dbReference>
<dbReference type="GeneID" id="106165965"/>
<dbReference type="InParanoid" id="A0A1S3IQJ0"/>
<dbReference type="GO" id="GO:0005509">
    <property type="term" value="F:calcium ion binding"/>
    <property type="evidence" value="ECO:0007669"/>
    <property type="project" value="TreeGrafter"/>
</dbReference>
<dbReference type="GO" id="GO:0017156">
    <property type="term" value="P:calcium-ion regulated exocytosis"/>
    <property type="evidence" value="ECO:0007669"/>
    <property type="project" value="TreeGrafter"/>
</dbReference>
<feature type="domain" description="C2" evidence="4">
    <location>
        <begin position="174"/>
        <end position="297"/>
    </location>
</feature>
<gene>
    <name evidence="6" type="primary">LOC106165965</name>
</gene>
<dbReference type="InterPro" id="IPR000008">
    <property type="entry name" value="C2_dom"/>
</dbReference>
<proteinExistence type="predicted"/>
<dbReference type="PANTHER" id="PTHR10024:SF234">
    <property type="entry name" value="SYNAPTOTAGMIN-15-RELATED"/>
    <property type="match status" value="1"/>
</dbReference>
<dbReference type="GO" id="GO:0001786">
    <property type="term" value="F:phosphatidylserine binding"/>
    <property type="evidence" value="ECO:0007669"/>
    <property type="project" value="TreeGrafter"/>
</dbReference>
<dbReference type="AlphaFoldDB" id="A0A1S3IQJ0"/>
<dbReference type="GO" id="GO:0000149">
    <property type="term" value="F:SNARE binding"/>
    <property type="evidence" value="ECO:0007669"/>
    <property type="project" value="TreeGrafter"/>
</dbReference>
<evidence type="ECO:0000259" key="4">
    <source>
        <dbReference type="PROSITE" id="PS50004"/>
    </source>
</evidence>
<dbReference type="InterPro" id="IPR047897">
    <property type="entry name" value="Synaptotagmin-15/17_C2A"/>
</dbReference>
<dbReference type="SMART" id="SM00239">
    <property type="entry name" value="C2"/>
    <property type="match status" value="2"/>
</dbReference>
<evidence type="ECO:0000256" key="2">
    <source>
        <dbReference type="SAM" id="MobiDB-lite"/>
    </source>
</evidence>
<feature type="transmembrane region" description="Helical" evidence="3">
    <location>
        <begin position="6"/>
        <end position="27"/>
    </location>
</feature>
<dbReference type="GO" id="GO:0030276">
    <property type="term" value="F:clathrin binding"/>
    <property type="evidence" value="ECO:0007669"/>
    <property type="project" value="TreeGrafter"/>
</dbReference>
<organism evidence="5 6">
    <name type="scientific">Lingula anatina</name>
    <name type="common">Brachiopod</name>
    <name type="synonym">Lingula unguis</name>
    <dbReference type="NCBI Taxonomy" id="7574"/>
    <lineage>
        <taxon>Eukaryota</taxon>
        <taxon>Metazoa</taxon>
        <taxon>Spiralia</taxon>
        <taxon>Lophotrochozoa</taxon>
        <taxon>Brachiopoda</taxon>
        <taxon>Linguliformea</taxon>
        <taxon>Lingulata</taxon>
        <taxon>Lingulida</taxon>
        <taxon>Linguloidea</taxon>
        <taxon>Lingulidae</taxon>
        <taxon>Lingula</taxon>
    </lineage>
</organism>
<dbReference type="FunFam" id="2.60.40.150:FF:000237">
    <property type="entry name" value="Synaptotagmin 15"/>
    <property type="match status" value="1"/>
</dbReference>
<dbReference type="PROSITE" id="PS50004">
    <property type="entry name" value="C2"/>
    <property type="match status" value="2"/>
</dbReference>
<evidence type="ECO:0000256" key="1">
    <source>
        <dbReference type="ARBA" id="ARBA00022737"/>
    </source>
</evidence>
<dbReference type="InterPro" id="IPR035892">
    <property type="entry name" value="C2_domain_sf"/>
</dbReference>
<keyword evidence="3" id="KW-0812">Transmembrane</keyword>
<feature type="compositionally biased region" description="Pro residues" evidence="2">
    <location>
        <begin position="80"/>
        <end position="90"/>
    </location>
</feature>
<dbReference type="GO" id="GO:0005544">
    <property type="term" value="F:calcium-dependent phospholipid binding"/>
    <property type="evidence" value="ECO:0007669"/>
    <property type="project" value="TreeGrafter"/>
</dbReference>
<dbReference type="Pfam" id="PF00168">
    <property type="entry name" value="C2"/>
    <property type="match status" value="2"/>
</dbReference>
<dbReference type="PANTHER" id="PTHR10024">
    <property type="entry name" value="SYNAPTOTAGMIN"/>
    <property type="match status" value="1"/>
</dbReference>
<dbReference type="GO" id="GO:0005886">
    <property type="term" value="C:plasma membrane"/>
    <property type="evidence" value="ECO:0007669"/>
    <property type="project" value="TreeGrafter"/>
</dbReference>
<dbReference type="CDD" id="cd08390">
    <property type="entry name" value="C2A_Synaptotagmin-15-17"/>
    <property type="match status" value="1"/>
</dbReference>
<dbReference type="RefSeq" id="XP_013399809.1">
    <property type="nucleotide sequence ID" value="XM_013544355.2"/>
</dbReference>
<reference evidence="6" key="1">
    <citation type="submission" date="2025-08" db="UniProtKB">
        <authorList>
            <consortium name="RefSeq"/>
        </authorList>
    </citation>
    <scope>IDENTIFICATION</scope>
    <source>
        <tissue evidence="6">Gonads</tissue>
    </source>
</reference>
<dbReference type="Gene3D" id="2.60.40.150">
    <property type="entry name" value="C2 domain"/>
    <property type="match status" value="2"/>
</dbReference>
<dbReference type="GO" id="GO:0070382">
    <property type="term" value="C:exocytic vesicle"/>
    <property type="evidence" value="ECO:0007669"/>
    <property type="project" value="TreeGrafter"/>
</dbReference>
<feature type="domain" description="C2" evidence="4">
    <location>
        <begin position="309"/>
        <end position="430"/>
    </location>
</feature>
<evidence type="ECO:0000313" key="6">
    <source>
        <dbReference type="RefSeq" id="XP_013399809.1"/>
    </source>
</evidence>
<keyword evidence="3" id="KW-0472">Membrane</keyword>
<feature type="compositionally biased region" description="Low complexity" evidence="2">
    <location>
        <begin position="106"/>
        <end position="117"/>
    </location>
</feature>
<keyword evidence="5" id="KW-1185">Reference proteome</keyword>
<dbReference type="OrthoDB" id="10259057at2759"/>
<name>A0A1S3IQJ0_LINAN</name>